<name>A0A6J4NVI4_9ACTN</name>
<dbReference type="AlphaFoldDB" id="A0A6J4NVI4"/>
<feature type="region of interest" description="Disordered" evidence="1">
    <location>
        <begin position="22"/>
        <end position="55"/>
    </location>
</feature>
<accession>A0A6J4NVI4</accession>
<feature type="compositionally biased region" description="Basic residues" evidence="1">
    <location>
        <begin position="38"/>
        <end position="49"/>
    </location>
</feature>
<feature type="compositionally biased region" description="Basic and acidic residues" evidence="1">
    <location>
        <begin position="28"/>
        <end position="37"/>
    </location>
</feature>
<sequence>MAKCSGITQVGTACKGIPIEGSQWCHAHHPDRSDDRRRHGSRGGKRGGRGRPQVEVNAVKTQLQELVDGVLAGKVERADAAVVGQLLGTYIRAVGAELKVREQLEVVERLETLEEGLRAQRGGYNREA</sequence>
<evidence type="ECO:0000256" key="1">
    <source>
        <dbReference type="SAM" id="MobiDB-lite"/>
    </source>
</evidence>
<proteinExistence type="predicted"/>
<gene>
    <name evidence="2" type="ORF">AVDCRST_MAG01-01-607</name>
</gene>
<organism evidence="2">
    <name type="scientific">uncultured Rubrobacteraceae bacterium</name>
    <dbReference type="NCBI Taxonomy" id="349277"/>
    <lineage>
        <taxon>Bacteria</taxon>
        <taxon>Bacillati</taxon>
        <taxon>Actinomycetota</taxon>
        <taxon>Rubrobacteria</taxon>
        <taxon>Rubrobacterales</taxon>
        <taxon>Rubrobacteraceae</taxon>
        <taxon>environmental samples</taxon>
    </lineage>
</organism>
<protein>
    <submittedName>
        <fullName evidence="2">Uncharacterized protein</fullName>
    </submittedName>
</protein>
<dbReference type="EMBL" id="CADCUW010000101">
    <property type="protein sequence ID" value="CAA9393556.1"/>
    <property type="molecule type" value="Genomic_DNA"/>
</dbReference>
<reference evidence="2" key="1">
    <citation type="submission" date="2020-02" db="EMBL/GenBank/DDBJ databases">
        <authorList>
            <person name="Meier V. D."/>
        </authorList>
    </citation>
    <scope>NUCLEOTIDE SEQUENCE</scope>
    <source>
        <strain evidence="2">AVDCRST_MAG01</strain>
    </source>
</reference>
<evidence type="ECO:0000313" key="2">
    <source>
        <dbReference type="EMBL" id="CAA9393556.1"/>
    </source>
</evidence>